<accession>A0A0K9PMH0</accession>
<evidence type="ECO:0000256" key="3">
    <source>
        <dbReference type="ARBA" id="ARBA00023315"/>
    </source>
</evidence>
<dbReference type="InterPro" id="IPR013601">
    <property type="entry name" value="FAE1_typ3_polyketide_synth"/>
</dbReference>
<keyword evidence="2 4" id="KW-0808">Transferase</keyword>
<dbReference type="UniPathway" id="UPA00094"/>
<dbReference type="SUPFAM" id="SSF53901">
    <property type="entry name" value="Thiolase-like"/>
    <property type="match status" value="2"/>
</dbReference>
<dbReference type="GO" id="GO:0006633">
    <property type="term" value="P:fatty acid biosynthetic process"/>
    <property type="evidence" value="ECO:0007669"/>
    <property type="project" value="UniProtKB-UniPathway"/>
</dbReference>
<protein>
    <recommendedName>
        <fullName evidence="4">3-ketoacyl-CoA synthase</fullName>
        <ecNumber evidence="4">2.3.1.-</ecNumber>
    </recommendedName>
</protein>
<evidence type="ECO:0000256" key="1">
    <source>
        <dbReference type="ARBA" id="ARBA00005531"/>
    </source>
</evidence>
<proteinExistence type="inferred from homology"/>
<dbReference type="EC" id="2.3.1.-" evidence="4"/>
<keyword evidence="3 4" id="KW-0012">Acyltransferase</keyword>
<evidence type="ECO:0000259" key="6">
    <source>
        <dbReference type="Pfam" id="PF08392"/>
    </source>
</evidence>
<dbReference type="PIRSF" id="PIRSF036417">
    <property type="entry name" value="3-ktacl-CoA_syn"/>
    <property type="match status" value="1"/>
</dbReference>
<feature type="domain" description="Beta-ketoacyl-[acyl-carrier-protein] synthase III C-terminal" evidence="7">
    <location>
        <begin position="422"/>
        <end position="502"/>
    </location>
</feature>
<dbReference type="AlphaFoldDB" id="A0A0K9PMH0"/>
<dbReference type="Pfam" id="PF08392">
    <property type="entry name" value="FAE1_CUT1_RppA"/>
    <property type="match status" value="1"/>
</dbReference>
<dbReference type="OMA" id="HVIVTCG"/>
<evidence type="ECO:0000313" key="9">
    <source>
        <dbReference type="Proteomes" id="UP000036987"/>
    </source>
</evidence>
<evidence type="ECO:0000256" key="5">
    <source>
        <dbReference type="SAM" id="Phobius"/>
    </source>
</evidence>
<keyword evidence="9" id="KW-1185">Reference proteome</keyword>
<dbReference type="InterPro" id="IPR013747">
    <property type="entry name" value="ACP_syn_III_C"/>
</dbReference>
<dbReference type="PANTHER" id="PTHR31561">
    <property type="entry name" value="3-KETOACYL-COA SYNTHASE"/>
    <property type="match status" value="1"/>
</dbReference>
<evidence type="ECO:0000256" key="4">
    <source>
        <dbReference type="PIRNR" id="PIRNR036417"/>
    </source>
</evidence>
<keyword evidence="5" id="KW-0472">Membrane</keyword>
<evidence type="ECO:0000256" key="2">
    <source>
        <dbReference type="ARBA" id="ARBA00022679"/>
    </source>
</evidence>
<name>A0A0K9PMH0_ZOSMR</name>
<dbReference type="Pfam" id="PF08541">
    <property type="entry name" value="ACP_syn_III_C"/>
    <property type="match status" value="1"/>
</dbReference>
<evidence type="ECO:0000259" key="7">
    <source>
        <dbReference type="Pfam" id="PF08541"/>
    </source>
</evidence>
<dbReference type="InterPro" id="IPR012392">
    <property type="entry name" value="3-ktacl-CoA_syn"/>
</dbReference>
<comment type="caution">
    <text evidence="8">The sequence shown here is derived from an EMBL/GenBank/DDBJ whole genome shotgun (WGS) entry which is preliminary data.</text>
</comment>
<feature type="domain" description="FAE" evidence="6">
    <location>
        <begin position="115"/>
        <end position="399"/>
    </location>
</feature>
<comment type="similarity">
    <text evidence="1 4">Belongs to the thiolase-like superfamily. Chalcone/stilbene synthases family.</text>
</comment>
<keyword evidence="5" id="KW-0812">Transmembrane</keyword>
<reference evidence="9" key="1">
    <citation type="journal article" date="2016" name="Nature">
        <title>The genome of the seagrass Zostera marina reveals angiosperm adaptation to the sea.</title>
        <authorList>
            <person name="Olsen J.L."/>
            <person name="Rouze P."/>
            <person name="Verhelst B."/>
            <person name="Lin Y.-C."/>
            <person name="Bayer T."/>
            <person name="Collen J."/>
            <person name="Dattolo E."/>
            <person name="De Paoli E."/>
            <person name="Dittami S."/>
            <person name="Maumus F."/>
            <person name="Michel G."/>
            <person name="Kersting A."/>
            <person name="Lauritano C."/>
            <person name="Lohaus R."/>
            <person name="Toepel M."/>
            <person name="Tonon T."/>
            <person name="Vanneste K."/>
            <person name="Amirebrahimi M."/>
            <person name="Brakel J."/>
            <person name="Bostroem C."/>
            <person name="Chovatia M."/>
            <person name="Grimwood J."/>
            <person name="Jenkins J.W."/>
            <person name="Jueterbock A."/>
            <person name="Mraz A."/>
            <person name="Stam W.T."/>
            <person name="Tice H."/>
            <person name="Bornberg-Bauer E."/>
            <person name="Green P.J."/>
            <person name="Pearson G.A."/>
            <person name="Procaccini G."/>
            <person name="Duarte C.M."/>
            <person name="Schmutz J."/>
            <person name="Reusch T.B.H."/>
            <person name="Van de Peer Y."/>
        </authorList>
    </citation>
    <scope>NUCLEOTIDE SEQUENCE [LARGE SCALE GENOMIC DNA]</scope>
    <source>
        <strain evidence="9">cv. Finnish</strain>
    </source>
</reference>
<feature type="transmembrane region" description="Helical" evidence="5">
    <location>
        <begin position="99"/>
        <end position="116"/>
    </location>
</feature>
<dbReference type="InterPro" id="IPR016039">
    <property type="entry name" value="Thiolase-like"/>
</dbReference>
<dbReference type="STRING" id="29655.A0A0K9PMH0"/>
<dbReference type="GO" id="GO:0016020">
    <property type="term" value="C:membrane"/>
    <property type="evidence" value="ECO:0007669"/>
    <property type="project" value="InterPro"/>
</dbReference>
<comment type="pathway">
    <text evidence="4">Lipid metabolism; fatty acid biosynthesis.</text>
</comment>
<dbReference type="GO" id="GO:0016747">
    <property type="term" value="F:acyltransferase activity, transferring groups other than amino-acyl groups"/>
    <property type="evidence" value="ECO:0007669"/>
    <property type="project" value="InterPro"/>
</dbReference>
<evidence type="ECO:0000313" key="8">
    <source>
        <dbReference type="EMBL" id="KMZ70156.1"/>
    </source>
</evidence>
<dbReference type="EMBL" id="LFYR01000729">
    <property type="protein sequence ID" value="KMZ70156.1"/>
    <property type="molecule type" value="Genomic_DNA"/>
</dbReference>
<dbReference type="Gene3D" id="3.40.47.10">
    <property type="match status" value="1"/>
</dbReference>
<sequence>MDRVVLVHIPAAYLNSTPIYTWHGIATMQNKEDRRRSSEKEVRRRMEGAYLKQLSVLFHLSRTHILRVLFLSVFTLTVHNFFPYTSKEQLFCLLSCHKTLVFSSVFCLAVSVFFYLSTRPRPVLFLNYSCYRPSSERRCSYEICEYFLRRNGKFSEKSQEFMKGIYNKSGLGDETYGPNFLFGTEDHATHESAVEELTEGMYATVDSLLKKTGVPVPLIDTVIVSCGMFAPSPSLSAFLVNSFGFDPAVKTYNLGGMGCGSGAISIDLASRLMSSSRRLRYALVIVTESVSLNWYFGADRSMLVTNCIFRAGCAAMLLTNDPSRRSQAKLQLLQSFRTNEGADDLSYRAAYQGEDEEGLLGVSLKKDLIRVAGEGLKKHIRTLGLHVLPFSQLLQYAYNHAAAYVNRENKKPNVPDFTTAFEHICIHTGGKAVIQTVGRLMNFSDEITEPARMTLHRFGNTSSSLIFYEFAYFEAKGRVKKGEKVWMLGFGTGFKVCSLVWKSLSDSKLDVDNPWVDCIHRYPLKAW</sequence>
<dbReference type="OrthoDB" id="329835at2759"/>
<organism evidence="8 9">
    <name type="scientific">Zostera marina</name>
    <name type="common">Eelgrass</name>
    <dbReference type="NCBI Taxonomy" id="29655"/>
    <lineage>
        <taxon>Eukaryota</taxon>
        <taxon>Viridiplantae</taxon>
        <taxon>Streptophyta</taxon>
        <taxon>Embryophyta</taxon>
        <taxon>Tracheophyta</taxon>
        <taxon>Spermatophyta</taxon>
        <taxon>Magnoliopsida</taxon>
        <taxon>Liliopsida</taxon>
        <taxon>Zosteraceae</taxon>
        <taxon>Zostera</taxon>
    </lineage>
</organism>
<keyword evidence="5" id="KW-1133">Transmembrane helix</keyword>
<dbReference type="CDD" id="cd00831">
    <property type="entry name" value="CHS_like"/>
    <property type="match status" value="1"/>
</dbReference>
<dbReference type="Proteomes" id="UP000036987">
    <property type="component" value="Unassembled WGS sequence"/>
</dbReference>
<gene>
    <name evidence="8" type="ORF">ZOSMA_1G01290</name>
</gene>